<keyword evidence="1" id="KW-0378">Hydrolase</keyword>
<evidence type="ECO:0000256" key="5">
    <source>
        <dbReference type="ARBA" id="ARBA00040549"/>
    </source>
</evidence>
<dbReference type="EnsemblProtists" id="HpaT808436">
    <property type="protein sequence ID" value="HpaP808436"/>
    <property type="gene ID" value="HpaG808436"/>
</dbReference>
<reference evidence="8" key="1">
    <citation type="journal article" date="2010" name="Science">
        <title>Signatures of adaptation to obligate biotrophy in the Hyaloperonospora arabidopsidis genome.</title>
        <authorList>
            <person name="Baxter L."/>
            <person name="Tripathy S."/>
            <person name="Ishaque N."/>
            <person name="Boot N."/>
            <person name="Cabral A."/>
            <person name="Kemen E."/>
            <person name="Thines M."/>
            <person name="Ah-Fong A."/>
            <person name="Anderson R."/>
            <person name="Badejoko W."/>
            <person name="Bittner-Eddy P."/>
            <person name="Boore J.L."/>
            <person name="Chibucos M.C."/>
            <person name="Coates M."/>
            <person name="Dehal P."/>
            <person name="Delehaunty K."/>
            <person name="Dong S."/>
            <person name="Downton P."/>
            <person name="Dumas B."/>
            <person name="Fabro G."/>
            <person name="Fronick C."/>
            <person name="Fuerstenberg S.I."/>
            <person name="Fulton L."/>
            <person name="Gaulin E."/>
            <person name="Govers F."/>
            <person name="Hughes L."/>
            <person name="Humphray S."/>
            <person name="Jiang R.H."/>
            <person name="Judelson H."/>
            <person name="Kamoun S."/>
            <person name="Kyung K."/>
            <person name="Meijer H."/>
            <person name="Minx P."/>
            <person name="Morris P."/>
            <person name="Nelson J."/>
            <person name="Phuntumart V."/>
            <person name="Qutob D."/>
            <person name="Rehmany A."/>
            <person name="Rougon-Cardoso A."/>
            <person name="Ryden P."/>
            <person name="Torto-Alalibo T."/>
            <person name="Studholme D."/>
            <person name="Wang Y."/>
            <person name="Win J."/>
            <person name="Wood J."/>
            <person name="Clifton S.W."/>
            <person name="Rogers J."/>
            <person name="Van den Ackerveken G."/>
            <person name="Jones J.D."/>
            <person name="McDowell J.M."/>
            <person name="Beynon J."/>
            <person name="Tyler B.M."/>
        </authorList>
    </citation>
    <scope>NUCLEOTIDE SEQUENCE [LARGE SCALE GENOMIC DNA]</scope>
    <source>
        <strain evidence="8">Emoy2</strain>
    </source>
</reference>
<evidence type="ECO:0000256" key="2">
    <source>
        <dbReference type="ARBA" id="ARBA00022963"/>
    </source>
</evidence>
<dbReference type="STRING" id="559515.M4BPU7"/>
<comment type="similarity">
    <text evidence="4">Belongs to the phospholipase D family. MitoPLD/Zucchini subfamily.</text>
</comment>
<dbReference type="AlphaFoldDB" id="M4BPU7"/>
<reference evidence="7" key="2">
    <citation type="submission" date="2015-06" db="UniProtKB">
        <authorList>
            <consortium name="EnsemblProtists"/>
        </authorList>
    </citation>
    <scope>IDENTIFICATION</scope>
    <source>
        <strain evidence="7">Emoy2</strain>
    </source>
</reference>
<dbReference type="Pfam" id="PF13091">
    <property type="entry name" value="PLDc_2"/>
    <property type="match status" value="1"/>
</dbReference>
<dbReference type="GO" id="GO:0016042">
    <property type="term" value="P:lipid catabolic process"/>
    <property type="evidence" value="ECO:0007669"/>
    <property type="project" value="UniProtKB-KW"/>
</dbReference>
<keyword evidence="8" id="KW-1185">Reference proteome</keyword>
<dbReference type="EMBL" id="JH598525">
    <property type="status" value="NOT_ANNOTATED_CDS"/>
    <property type="molecule type" value="Genomic_DNA"/>
</dbReference>
<dbReference type="Gene3D" id="3.30.870.10">
    <property type="entry name" value="Endonuclease Chain A"/>
    <property type="match status" value="1"/>
</dbReference>
<proteinExistence type="inferred from homology"/>
<evidence type="ECO:0000313" key="8">
    <source>
        <dbReference type="Proteomes" id="UP000011713"/>
    </source>
</evidence>
<keyword evidence="2" id="KW-0442">Lipid degradation</keyword>
<dbReference type="InterPro" id="IPR025202">
    <property type="entry name" value="PLD-like_dom"/>
</dbReference>
<sequence length="174" mass="18962">MSDTTATRACRFDSDYLIGGNKKLHVLSLVSRVTHNEHNKRMGNCIGIETAVPAAGDSFVDVLFFPDRGMPCKSFHSSSRDCTRKNCKSIHDGGSSLMTLLGFLESAEKSMDICVFTITCDEIAEAVLAAHGRGVKVRIITDDGQAKGKGSDIQKFIDAVYDAAGRMDWYRSAC</sequence>
<dbReference type="SUPFAM" id="SSF56024">
    <property type="entry name" value="Phospholipase D/nuclease"/>
    <property type="match status" value="1"/>
</dbReference>
<keyword evidence="3" id="KW-0443">Lipid metabolism</keyword>
<dbReference type="eggNOG" id="ENOG502RXG9">
    <property type="taxonomic scope" value="Eukaryota"/>
</dbReference>
<dbReference type="GO" id="GO:0005739">
    <property type="term" value="C:mitochondrion"/>
    <property type="evidence" value="ECO:0007669"/>
    <property type="project" value="TreeGrafter"/>
</dbReference>
<dbReference type="Proteomes" id="UP000011713">
    <property type="component" value="Unassembled WGS sequence"/>
</dbReference>
<name>M4BPU7_HYAAE</name>
<dbReference type="InterPro" id="IPR051406">
    <property type="entry name" value="PLD_domain"/>
</dbReference>
<protein>
    <recommendedName>
        <fullName evidence="5">Mitochondrial cardiolipin hydrolase</fullName>
    </recommendedName>
</protein>
<dbReference type="VEuPathDB" id="FungiDB:HpaG808436"/>
<evidence type="ECO:0000256" key="4">
    <source>
        <dbReference type="ARBA" id="ARBA00038012"/>
    </source>
</evidence>
<evidence type="ECO:0000256" key="1">
    <source>
        <dbReference type="ARBA" id="ARBA00022801"/>
    </source>
</evidence>
<evidence type="ECO:0000313" key="7">
    <source>
        <dbReference type="EnsemblProtists" id="HpaP808436"/>
    </source>
</evidence>
<evidence type="ECO:0000256" key="3">
    <source>
        <dbReference type="ARBA" id="ARBA00023098"/>
    </source>
</evidence>
<dbReference type="PANTHER" id="PTHR43856:SF1">
    <property type="entry name" value="MITOCHONDRIAL CARDIOLIPIN HYDROLASE"/>
    <property type="match status" value="1"/>
</dbReference>
<dbReference type="GO" id="GO:0016891">
    <property type="term" value="F:RNA endonuclease activity producing 5'-phosphomonoesters, hydrolytic mechanism"/>
    <property type="evidence" value="ECO:0007669"/>
    <property type="project" value="TreeGrafter"/>
</dbReference>
<feature type="domain" description="Phospholipase D-like" evidence="6">
    <location>
        <begin position="102"/>
        <end position="148"/>
    </location>
</feature>
<dbReference type="PANTHER" id="PTHR43856">
    <property type="entry name" value="CARDIOLIPIN HYDROLASE"/>
    <property type="match status" value="1"/>
</dbReference>
<dbReference type="OMA" id="RVTHNEH"/>
<organism evidence="7 8">
    <name type="scientific">Hyaloperonospora arabidopsidis (strain Emoy2)</name>
    <name type="common">Downy mildew agent</name>
    <name type="synonym">Peronospora arabidopsidis</name>
    <dbReference type="NCBI Taxonomy" id="559515"/>
    <lineage>
        <taxon>Eukaryota</taxon>
        <taxon>Sar</taxon>
        <taxon>Stramenopiles</taxon>
        <taxon>Oomycota</taxon>
        <taxon>Peronosporomycetes</taxon>
        <taxon>Peronosporales</taxon>
        <taxon>Peronosporaceae</taxon>
        <taxon>Hyaloperonospora</taxon>
    </lineage>
</organism>
<dbReference type="InParanoid" id="M4BPU7"/>
<accession>M4BPU7</accession>
<dbReference type="HOGENOM" id="CLU_1542991_0_0_1"/>
<evidence type="ECO:0000259" key="6">
    <source>
        <dbReference type="Pfam" id="PF13091"/>
    </source>
</evidence>